<accession>Q0ILU1</accession>
<dbReference type="EMBL" id="AP008218">
    <property type="protein sequence ID" value="BAF30324.1"/>
    <property type="molecule type" value="Genomic_DNA"/>
</dbReference>
<reference evidence="2 3" key="1">
    <citation type="journal article" date="2005" name="Nature">
        <title>The map-based sequence of the rice genome.</title>
        <authorList>
            <consortium name="International rice genome sequencing project (IRGSP)"/>
            <person name="Matsumoto T."/>
            <person name="Wu J."/>
            <person name="Kanamori H."/>
            <person name="Katayose Y."/>
            <person name="Fujisawa M."/>
            <person name="Namiki N."/>
            <person name="Mizuno H."/>
            <person name="Yamamoto K."/>
            <person name="Antonio B.A."/>
            <person name="Baba T."/>
            <person name="Sakata K."/>
            <person name="Nagamura Y."/>
            <person name="Aoki H."/>
            <person name="Arikawa K."/>
            <person name="Arita K."/>
            <person name="Bito T."/>
            <person name="Chiden Y."/>
            <person name="Fujitsuka N."/>
            <person name="Fukunaka R."/>
            <person name="Hamada M."/>
            <person name="Harada C."/>
            <person name="Hayashi A."/>
            <person name="Hijishita S."/>
            <person name="Honda M."/>
            <person name="Hosokawa S."/>
            <person name="Ichikawa Y."/>
            <person name="Idonuma A."/>
            <person name="Iijima M."/>
            <person name="Ikeda M."/>
            <person name="Ikeno M."/>
            <person name="Ito K."/>
            <person name="Ito S."/>
            <person name="Ito T."/>
            <person name="Ito Y."/>
            <person name="Ito Y."/>
            <person name="Iwabuchi A."/>
            <person name="Kamiya K."/>
            <person name="Karasawa W."/>
            <person name="Kurita K."/>
            <person name="Katagiri S."/>
            <person name="Kikuta A."/>
            <person name="Kobayashi H."/>
            <person name="Kobayashi N."/>
            <person name="Machita K."/>
            <person name="Maehara T."/>
            <person name="Masukawa M."/>
            <person name="Mizubayashi T."/>
            <person name="Mukai Y."/>
            <person name="Nagasaki H."/>
            <person name="Nagata Y."/>
            <person name="Naito S."/>
            <person name="Nakashima M."/>
            <person name="Nakama Y."/>
            <person name="Nakamichi Y."/>
            <person name="Nakamura M."/>
            <person name="Meguro A."/>
            <person name="Negishi M."/>
            <person name="Ohta I."/>
            <person name="Ohta T."/>
            <person name="Okamoto M."/>
            <person name="Ono N."/>
            <person name="Saji S."/>
            <person name="Sakaguchi M."/>
            <person name="Sakai K."/>
            <person name="Shibata M."/>
            <person name="Shimokawa T."/>
            <person name="Song J."/>
            <person name="Takazaki Y."/>
            <person name="Terasawa K."/>
            <person name="Tsugane M."/>
            <person name="Tsuji K."/>
            <person name="Ueda S."/>
            <person name="Waki K."/>
            <person name="Yamagata H."/>
            <person name="Yamamoto M."/>
            <person name="Yamamoto S."/>
            <person name="Yamane H."/>
            <person name="Yoshiki S."/>
            <person name="Yoshihara R."/>
            <person name="Yukawa K."/>
            <person name="Zhong H."/>
            <person name="Yano M."/>
            <person name="Yuan Q."/>
            <person name="Ouyang S."/>
            <person name="Liu J."/>
            <person name="Jones K.M."/>
            <person name="Gansberger K."/>
            <person name="Moffat K."/>
            <person name="Hill J."/>
            <person name="Bera J."/>
            <person name="Fadrosh D."/>
            <person name="Jin S."/>
            <person name="Johri S."/>
            <person name="Kim M."/>
            <person name="Overton L."/>
            <person name="Reardon M."/>
            <person name="Tsitrin T."/>
            <person name="Vuong H."/>
            <person name="Weaver B."/>
            <person name="Ciecko A."/>
            <person name="Tallon L."/>
            <person name="Jackson J."/>
            <person name="Pai G."/>
            <person name="Aken S.V."/>
            <person name="Utterback T."/>
            <person name="Reidmuller S."/>
            <person name="Feldblyum T."/>
            <person name="Hsiao J."/>
            <person name="Zismann V."/>
            <person name="Iobst S."/>
            <person name="de Vazeille A.R."/>
            <person name="Buell C.R."/>
            <person name="Ying K."/>
            <person name="Li Y."/>
            <person name="Lu T."/>
            <person name="Huang Y."/>
            <person name="Zhao Q."/>
            <person name="Feng Q."/>
            <person name="Zhang L."/>
            <person name="Zhu J."/>
            <person name="Weng Q."/>
            <person name="Mu J."/>
            <person name="Lu Y."/>
            <person name="Fan D."/>
            <person name="Liu Y."/>
            <person name="Guan J."/>
            <person name="Zhang Y."/>
            <person name="Yu S."/>
            <person name="Liu X."/>
            <person name="Zhang Y."/>
            <person name="Hong G."/>
            <person name="Han B."/>
            <person name="Choisne N."/>
            <person name="Demange N."/>
            <person name="Orjeda G."/>
            <person name="Samain S."/>
            <person name="Cattolico L."/>
            <person name="Pelletier E."/>
            <person name="Couloux A."/>
            <person name="Segurens B."/>
            <person name="Wincker P."/>
            <person name="D'Hont A."/>
            <person name="Scarpelli C."/>
            <person name="Weissenbach J."/>
            <person name="Salanoubat M."/>
            <person name="Quetier F."/>
            <person name="Yu Y."/>
            <person name="Kim H.R."/>
            <person name="Rambo T."/>
            <person name="Currie J."/>
            <person name="Collura K."/>
            <person name="Luo M."/>
            <person name="Yang T."/>
            <person name="Ammiraju J.S.S."/>
            <person name="Engler F."/>
            <person name="Soderlund C."/>
            <person name="Wing R.A."/>
            <person name="Palmer L.E."/>
            <person name="de la Bastide M."/>
            <person name="Spiegel L."/>
            <person name="Nascimento L."/>
            <person name="Zutavern T."/>
            <person name="O'Shaughnessy A."/>
            <person name="Dike S."/>
            <person name="Dedhia N."/>
            <person name="Preston R."/>
            <person name="Balija V."/>
            <person name="McCombie W.R."/>
            <person name="Chow T."/>
            <person name="Chen H."/>
            <person name="Chung M."/>
            <person name="Chen C."/>
            <person name="Shaw J."/>
            <person name="Wu H."/>
            <person name="Hsiao K."/>
            <person name="Chao Y."/>
            <person name="Chu M."/>
            <person name="Cheng C."/>
            <person name="Hour A."/>
            <person name="Lee P."/>
            <person name="Lin S."/>
            <person name="Lin Y."/>
            <person name="Liou J."/>
            <person name="Liu S."/>
            <person name="Hsing Y."/>
            <person name="Raghuvanshi S."/>
            <person name="Mohanty A."/>
            <person name="Bharti A.K."/>
            <person name="Gaur A."/>
            <person name="Gupta V."/>
            <person name="Kumar D."/>
            <person name="Ravi V."/>
            <person name="Vij S."/>
            <person name="Kapur A."/>
            <person name="Khurana P."/>
            <person name="Khurana P."/>
            <person name="Khurana J.P."/>
            <person name="Tyagi A.K."/>
            <person name="Gaikwad K."/>
            <person name="Singh A."/>
            <person name="Dalal V."/>
            <person name="Srivastava S."/>
            <person name="Dixit A."/>
            <person name="Pal A.K."/>
            <person name="Ghazi I.A."/>
            <person name="Yadav M."/>
            <person name="Pandit A."/>
            <person name="Bhargava A."/>
            <person name="Sureshbabu K."/>
            <person name="Batra K."/>
            <person name="Sharma T.R."/>
            <person name="Mohapatra T."/>
            <person name="Singh N.K."/>
            <person name="Messing J."/>
            <person name="Nelson A.B."/>
            <person name="Fuks G."/>
            <person name="Kavchok S."/>
            <person name="Keizer G."/>
            <person name="Linton E."/>
            <person name="Llaca V."/>
            <person name="Song R."/>
            <person name="Tanyolac B."/>
            <person name="Young S."/>
            <person name="Ho-Il K."/>
            <person name="Hahn J.H."/>
            <person name="Sangsakoo G."/>
            <person name="Vanavichit A."/>
            <person name="de Mattos Luiz.A.T."/>
            <person name="Zimmer P.D."/>
            <person name="Malone G."/>
            <person name="Dellagostin O."/>
            <person name="de Oliveira A.C."/>
            <person name="Bevan M."/>
            <person name="Bancroft I."/>
            <person name="Minx P."/>
            <person name="Cordum H."/>
            <person name="Wilson R."/>
            <person name="Cheng Z."/>
            <person name="Jin W."/>
            <person name="Jiang J."/>
            <person name="Leong S.A."/>
            <person name="Iwama H."/>
            <person name="Gojobori T."/>
            <person name="Itoh T."/>
            <person name="Niimura Y."/>
            <person name="Fujii Y."/>
            <person name="Habara T."/>
            <person name="Sakai H."/>
            <person name="Sato Y."/>
            <person name="Wilson G."/>
            <person name="Kumar K."/>
            <person name="McCouch S."/>
            <person name="Juretic N."/>
            <person name="Hoen D."/>
            <person name="Wright S."/>
            <person name="Bruskiewich R."/>
            <person name="Bureau T."/>
            <person name="Miyao A."/>
            <person name="Hirochika H."/>
            <person name="Nishikawa T."/>
            <person name="Kadowaki K."/>
            <person name="Sugiura M."/>
            <person name="Burr B."/>
            <person name="Sasaki T."/>
        </authorList>
    </citation>
    <scope>NUCLEOTIDE SEQUENCE [LARGE SCALE GENOMIC DNA]</scope>
    <source>
        <strain evidence="3">cv. Nipponbare</strain>
    </source>
</reference>
<proteinExistence type="predicted"/>
<feature type="compositionally biased region" description="Polar residues" evidence="1">
    <location>
        <begin position="105"/>
        <end position="117"/>
    </location>
</feature>
<reference evidence="3" key="2">
    <citation type="journal article" date="2008" name="Nucleic Acids Res.">
        <title>The rice annotation project database (RAP-DB): 2008 update.</title>
        <authorList>
            <consortium name="The rice annotation project (RAP)"/>
        </authorList>
    </citation>
    <scope>GENOME REANNOTATION</scope>
    <source>
        <strain evidence="3">cv. Nipponbare</strain>
    </source>
</reference>
<dbReference type="AlphaFoldDB" id="Q0ILU1"/>
<feature type="region of interest" description="Disordered" evidence="1">
    <location>
        <begin position="105"/>
        <end position="133"/>
    </location>
</feature>
<sequence length="148" mass="15617">FISTPRKPGRELQLSLSTSCSSSTAKKEELAFIVEPSSSPTLSRSIFLTSCLPLYPLTPSHFIHCSDGNAAVAPGALRTAAADIVVVPTAVDQAEPSHHANVFSLKSSSKPLNNPRQWRSKYGDRPPSSSPPVAVAIVDSASSDLGVF</sequence>
<dbReference type="Proteomes" id="UP000000763">
    <property type="component" value="Chromosome 12"/>
</dbReference>
<evidence type="ECO:0000313" key="2">
    <source>
        <dbReference type="EMBL" id="BAF30324.1"/>
    </source>
</evidence>
<name>Q0ILU1_ORYSJ</name>
<protein>
    <submittedName>
        <fullName evidence="2">Os12g0621900 protein</fullName>
    </submittedName>
</protein>
<evidence type="ECO:0000313" key="3">
    <source>
        <dbReference type="Proteomes" id="UP000000763"/>
    </source>
</evidence>
<feature type="non-terminal residue" evidence="2">
    <location>
        <position position="1"/>
    </location>
</feature>
<evidence type="ECO:0000256" key="1">
    <source>
        <dbReference type="SAM" id="MobiDB-lite"/>
    </source>
</evidence>
<gene>
    <name evidence="2" type="ordered locus">Os12g0621900</name>
</gene>
<dbReference type="KEGG" id="dosa:Os12g0621900"/>
<organism evidence="2 3">
    <name type="scientific">Oryza sativa subsp. japonica</name>
    <name type="common">Rice</name>
    <dbReference type="NCBI Taxonomy" id="39947"/>
    <lineage>
        <taxon>Eukaryota</taxon>
        <taxon>Viridiplantae</taxon>
        <taxon>Streptophyta</taxon>
        <taxon>Embryophyta</taxon>
        <taxon>Tracheophyta</taxon>
        <taxon>Spermatophyta</taxon>
        <taxon>Magnoliopsida</taxon>
        <taxon>Liliopsida</taxon>
        <taxon>Poales</taxon>
        <taxon>Poaceae</taxon>
        <taxon>BOP clade</taxon>
        <taxon>Oryzoideae</taxon>
        <taxon>Oryzeae</taxon>
        <taxon>Oryzinae</taxon>
        <taxon>Oryza</taxon>
        <taxon>Oryza sativa</taxon>
    </lineage>
</organism>